<feature type="region of interest" description="Disordered" evidence="1">
    <location>
        <begin position="437"/>
        <end position="460"/>
    </location>
</feature>
<evidence type="ECO:0000313" key="2">
    <source>
        <dbReference type="EMBL" id="MBK1882108.1"/>
    </source>
</evidence>
<protein>
    <recommendedName>
        <fullName evidence="4">MORN repeat variant</fullName>
    </recommendedName>
</protein>
<dbReference type="EMBL" id="JAENIJ010000008">
    <property type="protein sequence ID" value="MBK1882108.1"/>
    <property type="molecule type" value="Genomic_DNA"/>
</dbReference>
<dbReference type="SUPFAM" id="SSF82185">
    <property type="entry name" value="Histone H3 K4-specific methyltransferase SET7/9 N-terminal domain"/>
    <property type="match status" value="1"/>
</dbReference>
<gene>
    <name evidence="2" type="ORF">JIN85_06770</name>
</gene>
<accession>A0A934SB67</accession>
<dbReference type="Gene3D" id="2.20.110.10">
    <property type="entry name" value="Histone H3 K4-specific methyltransferase SET7/9 N-terminal domain"/>
    <property type="match status" value="1"/>
</dbReference>
<evidence type="ECO:0000256" key="1">
    <source>
        <dbReference type="SAM" id="MobiDB-lite"/>
    </source>
</evidence>
<evidence type="ECO:0000313" key="3">
    <source>
        <dbReference type="Proteomes" id="UP000603141"/>
    </source>
</evidence>
<keyword evidence="3" id="KW-1185">Reference proteome</keyword>
<organism evidence="2 3">
    <name type="scientific">Luteolibacter pohnpeiensis</name>
    <dbReference type="NCBI Taxonomy" id="454153"/>
    <lineage>
        <taxon>Bacteria</taxon>
        <taxon>Pseudomonadati</taxon>
        <taxon>Verrucomicrobiota</taxon>
        <taxon>Verrucomicrobiia</taxon>
        <taxon>Verrucomicrobiales</taxon>
        <taxon>Verrucomicrobiaceae</taxon>
        <taxon>Luteolibacter</taxon>
    </lineage>
</organism>
<dbReference type="RefSeq" id="WP_200268922.1">
    <property type="nucleotide sequence ID" value="NZ_JAENIJ010000008.1"/>
</dbReference>
<dbReference type="AlphaFoldDB" id="A0A934SB67"/>
<proteinExistence type="predicted"/>
<reference evidence="2" key="1">
    <citation type="submission" date="2021-01" db="EMBL/GenBank/DDBJ databases">
        <title>Modified the classification status of verrucomicrobia.</title>
        <authorList>
            <person name="Feng X."/>
        </authorList>
    </citation>
    <scope>NUCLEOTIDE SEQUENCE</scope>
    <source>
        <strain evidence="2">KCTC 22041</strain>
    </source>
</reference>
<comment type="caution">
    <text evidence="2">The sequence shown here is derived from an EMBL/GenBank/DDBJ whole genome shotgun (WGS) entry which is preliminary data.</text>
</comment>
<name>A0A934SB67_9BACT</name>
<evidence type="ECO:0008006" key="4">
    <source>
        <dbReference type="Google" id="ProtNLM"/>
    </source>
</evidence>
<dbReference type="Proteomes" id="UP000603141">
    <property type="component" value="Unassembled WGS sequence"/>
</dbReference>
<feature type="compositionally biased region" description="Basic and acidic residues" evidence="1">
    <location>
        <begin position="441"/>
        <end position="460"/>
    </location>
</feature>
<sequence length="460" mass="52504">MMTLFLSILPMSGAQITLEMLKNQMQPVAADFERMEIGDAKEPHSFKIQLGDQPIKLGDDYFDGFRFTCPKIEKGSDFVWYFNAPANWGQWYLIQSEGDPRESFKNWLDGDKLYSSYDAAGEKDRLRILQTLDGSYFEPGKEYILWFSRTHGEAAGELRGVLGFAKSSDQEKKSWDYDDIEKALNLKPLPPADQMTELGSRGGSILLDEDLFDPRDAADRIDALFFSKRRTSHYRGGYFMTMSTSVPPCRKTPPLEAIIAKYGEPDFVRSLEEKDRRLDNDDDEEEEPTVTYYYDYFGFEVDPKNQAKVVEAVEAQANDFSKLRSKVTGKTIGVMPMENLTTFYDEGKEVGRVYGLSEGPEVPVVIQEPPVGKYEMKGRTLLNRGSGEWVEEYLFPDGTVKTRCHYEKNLITGKAEGFYPSGKLYYTLSYKDGQLDGPAVKYDENGKEIDRQSWSEGQRQ</sequence>